<dbReference type="Gene3D" id="3.40.50.300">
    <property type="entry name" value="P-loop containing nucleotide triphosphate hydrolases"/>
    <property type="match status" value="1"/>
</dbReference>
<dbReference type="PROSITE" id="PS00636">
    <property type="entry name" value="DNAJ_1"/>
    <property type="match status" value="1"/>
</dbReference>
<dbReference type="SUPFAM" id="SSF46565">
    <property type="entry name" value="Chaperone J-domain"/>
    <property type="match status" value="1"/>
</dbReference>
<dbReference type="InterPro" id="IPR050817">
    <property type="entry name" value="DjlA_DnaK_co-chaperone"/>
</dbReference>
<proteinExistence type="predicted"/>
<protein>
    <recommendedName>
        <fullName evidence="1">J domain-containing protein</fullName>
    </recommendedName>
</protein>
<accession>A0AA36HRK3</accession>
<dbReference type="InterPro" id="IPR001623">
    <property type="entry name" value="DnaJ_domain"/>
</dbReference>
<dbReference type="PANTHER" id="PTHR24074">
    <property type="entry name" value="CO-CHAPERONE PROTEIN DJLA"/>
    <property type="match status" value="1"/>
</dbReference>
<dbReference type="Pfam" id="PF00226">
    <property type="entry name" value="DnaJ"/>
    <property type="match status" value="1"/>
</dbReference>
<dbReference type="SMART" id="SM00271">
    <property type="entry name" value="DnaJ"/>
    <property type="match status" value="1"/>
</dbReference>
<organism evidence="2 3">
    <name type="scientific">Effrenium voratum</name>
    <dbReference type="NCBI Taxonomy" id="2562239"/>
    <lineage>
        <taxon>Eukaryota</taxon>
        <taxon>Sar</taxon>
        <taxon>Alveolata</taxon>
        <taxon>Dinophyceae</taxon>
        <taxon>Suessiales</taxon>
        <taxon>Symbiodiniaceae</taxon>
        <taxon>Effrenium</taxon>
    </lineage>
</organism>
<dbReference type="InterPro" id="IPR027417">
    <property type="entry name" value="P-loop_NTPase"/>
</dbReference>
<dbReference type="PROSITE" id="PS50076">
    <property type="entry name" value="DNAJ_2"/>
    <property type="match status" value="1"/>
</dbReference>
<comment type="caution">
    <text evidence="2">The sequence shown here is derived from an EMBL/GenBank/DDBJ whole genome shotgun (WGS) entry which is preliminary data.</text>
</comment>
<reference evidence="2" key="1">
    <citation type="submission" date="2023-08" db="EMBL/GenBank/DDBJ databases">
        <authorList>
            <person name="Chen Y."/>
            <person name="Shah S."/>
            <person name="Dougan E. K."/>
            <person name="Thang M."/>
            <person name="Chan C."/>
        </authorList>
    </citation>
    <scope>NUCLEOTIDE SEQUENCE</scope>
</reference>
<dbReference type="EMBL" id="CAUJNA010000189">
    <property type="protein sequence ID" value="CAJ1373342.1"/>
    <property type="molecule type" value="Genomic_DNA"/>
</dbReference>
<dbReference type="Gene3D" id="1.10.287.110">
    <property type="entry name" value="DnaJ domain"/>
    <property type="match status" value="1"/>
</dbReference>
<feature type="domain" description="J" evidence="1">
    <location>
        <begin position="91"/>
        <end position="158"/>
    </location>
</feature>
<evidence type="ECO:0000259" key="1">
    <source>
        <dbReference type="PROSITE" id="PS50076"/>
    </source>
</evidence>
<evidence type="ECO:0000313" key="2">
    <source>
        <dbReference type="EMBL" id="CAJ1373342.1"/>
    </source>
</evidence>
<sequence length="616" mass="67635">MFGSAGPKSHVSLLSGALTYPAEACYAQASEGMAFVFFCCDSLTSLHLQCTAFHRQFLSFASCCSRKSALKRQLWPGATMARLRSRRKSSAMRQIRQEADLGDATAEQVKQAYRKLALQHHPDKCADAAEAGSKFARIALAYEVLGNEQRRKRYDLTGELPQADAAAGRSALETFLREYMRAAPKTARAATQADYSLHSLDNYEILEVDGRDVPEYMWEPEVSLPAECAGAILRNEAGWVAAGAAPGPGLVLAGQWRTRGQRLLAELMILNVSSQLQEDAVNDLLVALEVFEMCGRKSKLDMGVSKGLTFLIRDWAHTPADGMVRAQEDYILQTFASGNRLSRFFSDVSCRVLPHPGQAIDAPGWEGDSAQLSREFVARCEEVFRDLARSETFSTDSFAARLERWVAALNSASCKAEYHRTFAEAQSQVSSQEAMEEARAVYKAQMRELGAMLGQGEALDAAKTLLVDEDLVEAHQIACRAAHQELWRKALFADEGARRLLAQQLQEPLAVALPELQAANQRANQRRFNSLAPAALAAAAVFALIPPAAPSVAAVVLPAFGLQILRFTNAGGDYVANSIELHKEMLLTGRSWAKDLQKEFRELEASQKTPSARKLD</sequence>
<keyword evidence="3" id="KW-1185">Reference proteome</keyword>
<dbReference type="PRINTS" id="PR00625">
    <property type="entry name" value="JDOMAIN"/>
</dbReference>
<dbReference type="AlphaFoldDB" id="A0AA36HRK3"/>
<dbReference type="InterPro" id="IPR036869">
    <property type="entry name" value="J_dom_sf"/>
</dbReference>
<evidence type="ECO:0000313" key="3">
    <source>
        <dbReference type="Proteomes" id="UP001178507"/>
    </source>
</evidence>
<dbReference type="Proteomes" id="UP001178507">
    <property type="component" value="Unassembled WGS sequence"/>
</dbReference>
<dbReference type="InterPro" id="IPR018253">
    <property type="entry name" value="DnaJ_domain_CS"/>
</dbReference>
<name>A0AA36HRK3_9DINO</name>
<gene>
    <name evidence="2" type="ORF">EVOR1521_LOCUS3184</name>
</gene>
<dbReference type="CDD" id="cd06257">
    <property type="entry name" value="DnaJ"/>
    <property type="match status" value="1"/>
</dbReference>